<sequence>MEKVYISNCIKYEILKICGLNTSRPYNLVTDIPLKNLGFRAKNNRCELLERRLQVIADEYNTGKQIAKGTISENITVKQCIQFLI</sequence>
<evidence type="ECO:0000313" key="2">
    <source>
        <dbReference type="Proteomes" id="UP000613193"/>
    </source>
</evidence>
<dbReference type="Proteomes" id="UP000613193">
    <property type="component" value="Unassembled WGS sequence"/>
</dbReference>
<organism evidence="1 2">
    <name type="scientific">Mucilaginibacter segetis</name>
    <dbReference type="NCBI Taxonomy" id="2793071"/>
    <lineage>
        <taxon>Bacteria</taxon>
        <taxon>Pseudomonadati</taxon>
        <taxon>Bacteroidota</taxon>
        <taxon>Sphingobacteriia</taxon>
        <taxon>Sphingobacteriales</taxon>
        <taxon>Sphingobacteriaceae</taxon>
        <taxon>Mucilaginibacter</taxon>
    </lineage>
</organism>
<evidence type="ECO:0000313" key="1">
    <source>
        <dbReference type="EMBL" id="MBK0380471.1"/>
    </source>
</evidence>
<protein>
    <submittedName>
        <fullName evidence="1">Uncharacterized protein</fullName>
    </submittedName>
</protein>
<reference evidence="1" key="1">
    <citation type="submission" date="2020-12" db="EMBL/GenBank/DDBJ databases">
        <title>Bacterial novel species Mucilaginibacter sp. SD-g isolated from soil.</title>
        <authorList>
            <person name="Jung H.-Y."/>
        </authorList>
    </citation>
    <scope>NUCLEOTIDE SEQUENCE</scope>
    <source>
        <strain evidence="1">SD-g</strain>
    </source>
</reference>
<accession>A0A934PWP3</accession>
<name>A0A934PWP3_9SPHI</name>
<proteinExistence type="predicted"/>
<comment type="caution">
    <text evidence="1">The sequence shown here is derived from an EMBL/GenBank/DDBJ whole genome shotgun (WGS) entry which is preliminary data.</text>
</comment>
<dbReference type="AlphaFoldDB" id="A0A934PWP3"/>
<gene>
    <name evidence="1" type="ORF">I5M19_14195</name>
</gene>
<dbReference type="RefSeq" id="WP_200067020.1">
    <property type="nucleotide sequence ID" value="NZ_JAEHFW010000003.1"/>
</dbReference>
<keyword evidence="2" id="KW-1185">Reference proteome</keyword>
<dbReference type="EMBL" id="JAEHFW010000003">
    <property type="protein sequence ID" value="MBK0380471.1"/>
    <property type="molecule type" value="Genomic_DNA"/>
</dbReference>